<proteinExistence type="predicted"/>
<reference evidence="1 2" key="1">
    <citation type="journal article" date="2024" name="G3 (Bethesda)">
        <title>Genome assembly of Hibiscus sabdariffa L. provides insights into metabolisms of medicinal natural products.</title>
        <authorList>
            <person name="Kim T."/>
        </authorList>
    </citation>
    <scope>NUCLEOTIDE SEQUENCE [LARGE SCALE GENOMIC DNA]</scope>
    <source>
        <strain evidence="1">TK-2024</strain>
        <tissue evidence="1">Old leaves</tissue>
    </source>
</reference>
<dbReference type="EMBL" id="JBBPBN010000005">
    <property type="protein sequence ID" value="KAK9037642.1"/>
    <property type="molecule type" value="Genomic_DNA"/>
</dbReference>
<organism evidence="1 2">
    <name type="scientific">Hibiscus sabdariffa</name>
    <name type="common">roselle</name>
    <dbReference type="NCBI Taxonomy" id="183260"/>
    <lineage>
        <taxon>Eukaryota</taxon>
        <taxon>Viridiplantae</taxon>
        <taxon>Streptophyta</taxon>
        <taxon>Embryophyta</taxon>
        <taxon>Tracheophyta</taxon>
        <taxon>Spermatophyta</taxon>
        <taxon>Magnoliopsida</taxon>
        <taxon>eudicotyledons</taxon>
        <taxon>Gunneridae</taxon>
        <taxon>Pentapetalae</taxon>
        <taxon>rosids</taxon>
        <taxon>malvids</taxon>
        <taxon>Malvales</taxon>
        <taxon>Malvaceae</taxon>
        <taxon>Malvoideae</taxon>
        <taxon>Hibiscus</taxon>
    </lineage>
</organism>
<name>A0ABR2TK95_9ROSI</name>
<gene>
    <name evidence="1" type="ORF">V6N11_022544</name>
</gene>
<dbReference type="Proteomes" id="UP001396334">
    <property type="component" value="Unassembled WGS sequence"/>
</dbReference>
<evidence type="ECO:0000313" key="2">
    <source>
        <dbReference type="Proteomes" id="UP001396334"/>
    </source>
</evidence>
<evidence type="ECO:0000313" key="1">
    <source>
        <dbReference type="EMBL" id="KAK9037642.1"/>
    </source>
</evidence>
<accession>A0ABR2TK95</accession>
<protein>
    <submittedName>
        <fullName evidence="1">Uncharacterized protein</fullName>
    </submittedName>
</protein>
<keyword evidence="2" id="KW-1185">Reference proteome</keyword>
<sequence length="100" mass="11527">MEEAIDEEPPMESELPKPNMLPIVQGRIRRENRRAPEWHKDYVSGAELDLSNEDEEVKNLVLYASVDPITFEEASLDLQLPEVAVAIAEDRWPEVELDRL</sequence>
<comment type="caution">
    <text evidence="1">The sequence shown here is derived from an EMBL/GenBank/DDBJ whole genome shotgun (WGS) entry which is preliminary data.</text>
</comment>